<keyword evidence="2" id="KW-1185">Reference proteome</keyword>
<name>A0A427XGD2_9TREE</name>
<dbReference type="GeneID" id="39587416"/>
<sequence>MASQAQLLPSLYALLPADQLDLMLSRLSLLALHAEGYQVRDDVYLATHPVIPGQNRTLRLRARRRRRRRVSIGNPRWSGVVENADRPEGWAYSLAWVSPPLSGREHSEMRTQAYVGLDVAGMSQREDIESFVEALGFKHSHTYSRNGHLFHIPVPGQTQHTLHLTITRVLGTDDKHVDHSSEPYLVQLQPGRPVGAVAPRGELSLQDMMRVMQDVSSRIDGLEWETGR</sequence>
<gene>
    <name evidence="1" type="ORF">EHS24_002873</name>
</gene>
<dbReference type="Gene3D" id="2.40.320.10">
    <property type="entry name" value="Hypothetical Protein Pfu-838710-001"/>
    <property type="match status" value="1"/>
</dbReference>
<evidence type="ECO:0008006" key="3">
    <source>
        <dbReference type="Google" id="ProtNLM"/>
    </source>
</evidence>
<dbReference type="EMBL" id="RSCE01000014">
    <property type="protein sequence ID" value="RSH77813.1"/>
    <property type="molecule type" value="Genomic_DNA"/>
</dbReference>
<dbReference type="RefSeq" id="XP_028472960.1">
    <property type="nucleotide sequence ID" value="XM_028618593.1"/>
</dbReference>
<dbReference type="AlphaFoldDB" id="A0A427XGD2"/>
<evidence type="ECO:0000313" key="2">
    <source>
        <dbReference type="Proteomes" id="UP000279236"/>
    </source>
</evidence>
<organism evidence="1 2">
    <name type="scientific">Apiotrichum porosum</name>
    <dbReference type="NCBI Taxonomy" id="105984"/>
    <lineage>
        <taxon>Eukaryota</taxon>
        <taxon>Fungi</taxon>
        <taxon>Dikarya</taxon>
        <taxon>Basidiomycota</taxon>
        <taxon>Agaricomycotina</taxon>
        <taxon>Tremellomycetes</taxon>
        <taxon>Trichosporonales</taxon>
        <taxon>Trichosporonaceae</taxon>
        <taxon>Apiotrichum</taxon>
    </lineage>
</organism>
<reference evidence="1 2" key="1">
    <citation type="submission" date="2018-11" db="EMBL/GenBank/DDBJ databases">
        <title>Genome sequence of Apiotrichum porosum DSM 27194.</title>
        <authorList>
            <person name="Aliyu H."/>
            <person name="Gorte O."/>
            <person name="Ochsenreither K."/>
        </authorList>
    </citation>
    <scope>NUCLEOTIDE SEQUENCE [LARGE SCALE GENOMIC DNA]</scope>
    <source>
        <strain evidence="1 2">DSM 27194</strain>
    </source>
</reference>
<dbReference type="OrthoDB" id="2591432at2759"/>
<proteinExistence type="predicted"/>
<comment type="caution">
    <text evidence="1">The sequence shown here is derived from an EMBL/GenBank/DDBJ whole genome shotgun (WGS) entry which is preliminary data.</text>
</comment>
<dbReference type="Proteomes" id="UP000279236">
    <property type="component" value="Unassembled WGS sequence"/>
</dbReference>
<accession>A0A427XGD2</accession>
<protein>
    <recommendedName>
        <fullName evidence="3">Mediator complex subunit 18</fullName>
    </recommendedName>
</protein>
<evidence type="ECO:0000313" key="1">
    <source>
        <dbReference type="EMBL" id="RSH77813.1"/>
    </source>
</evidence>